<accession>A0A4C1W2T2</accession>
<protein>
    <submittedName>
        <fullName evidence="2">Uncharacterized protein</fullName>
    </submittedName>
</protein>
<comment type="caution">
    <text evidence="2">The sequence shown here is derived from an EMBL/GenBank/DDBJ whole genome shotgun (WGS) entry which is preliminary data.</text>
</comment>
<keyword evidence="3" id="KW-1185">Reference proteome</keyword>
<reference evidence="2 3" key="1">
    <citation type="journal article" date="2019" name="Commun. Biol.">
        <title>The bagworm genome reveals a unique fibroin gene that provides high tensile strength.</title>
        <authorList>
            <person name="Kono N."/>
            <person name="Nakamura H."/>
            <person name="Ohtoshi R."/>
            <person name="Tomita M."/>
            <person name="Numata K."/>
            <person name="Arakawa K."/>
        </authorList>
    </citation>
    <scope>NUCLEOTIDE SEQUENCE [LARGE SCALE GENOMIC DNA]</scope>
</reference>
<name>A0A4C1W2T2_EUMVA</name>
<evidence type="ECO:0000313" key="2">
    <source>
        <dbReference type="EMBL" id="GBP44427.1"/>
    </source>
</evidence>
<dbReference type="Proteomes" id="UP000299102">
    <property type="component" value="Unassembled WGS sequence"/>
</dbReference>
<evidence type="ECO:0000256" key="1">
    <source>
        <dbReference type="SAM" id="MobiDB-lite"/>
    </source>
</evidence>
<gene>
    <name evidence="2" type="ORF">EVAR_39435_1</name>
</gene>
<proteinExistence type="predicted"/>
<sequence length="120" mass="13493">MTPDTSFTRVAIAAQAQWRQVRGADGIECSNRNHIVTIGREWRCRPKGVRQSSNKYGRNRRPQAKFHHIILMPSEVTGRLAGRRRDVALLVLTISPRTAQNTQRCHGDGRPRNAAAVGVR</sequence>
<evidence type="ECO:0000313" key="3">
    <source>
        <dbReference type="Proteomes" id="UP000299102"/>
    </source>
</evidence>
<dbReference type="AlphaFoldDB" id="A0A4C1W2T2"/>
<feature type="region of interest" description="Disordered" evidence="1">
    <location>
        <begin position="100"/>
        <end position="120"/>
    </location>
</feature>
<organism evidence="2 3">
    <name type="scientific">Eumeta variegata</name>
    <name type="common">Bagworm moth</name>
    <name type="synonym">Eumeta japonica</name>
    <dbReference type="NCBI Taxonomy" id="151549"/>
    <lineage>
        <taxon>Eukaryota</taxon>
        <taxon>Metazoa</taxon>
        <taxon>Ecdysozoa</taxon>
        <taxon>Arthropoda</taxon>
        <taxon>Hexapoda</taxon>
        <taxon>Insecta</taxon>
        <taxon>Pterygota</taxon>
        <taxon>Neoptera</taxon>
        <taxon>Endopterygota</taxon>
        <taxon>Lepidoptera</taxon>
        <taxon>Glossata</taxon>
        <taxon>Ditrysia</taxon>
        <taxon>Tineoidea</taxon>
        <taxon>Psychidae</taxon>
        <taxon>Oiketicinae</taxon>
        <taxon>Eumeta</taxon>
    </lineage>
</organism>
<dbReference type="EMBL" id="BGZK01000453">
    <property type="protein sequence ID" value="GBP44427.1"/>
    <property type="molecule type" value="Genomic_DNA"/>
</dbReference>